<keyword evidence="3" id="KW-1185">Reference proteome</keyword>
<dbReference type="Gene3D" id="3.30.450.30">
    <property type="entry name" value="Dynein light chain 2a, cytoplasmic"/>
    <property type="match status" value="1"/>
</dbReference>
<sequence length="222" mass="24703">MLNALKLSELLAKNVDPQLYPRMFVMSPNGTLMAYSTPVDIKDLRDQAALISMAWKEHEATFQAKHSKPSNQSEFEESSSILETLTIEFQHNNIIIRAIQPKLLLVLVGGVPPSRRTIFKVTTEAYGDPRYPPIDPLESDSAPPDQLPQGDSSAESSLPAGEDHNEGKKKAASIMSHMSQREKDIKVGVLHIQRKKLDALTAFIREDFDSKGFVMPDDSSFP</sequence>
<dbReference type="AlphaFoldDB" id="A0A6A6XX04"/>
<name>A0A6A6XX04_9PLEO</name>
<evidence type="ECO:0000313" key="3">
    <source>
        <dbReference type="Proteomes" id="UP000799757"/>
    </source>
</evidence>
<evidence type="ECO:0000256" key="1">
    <source>
        <dbReference type="SAM" id="MobiDB-lite"/>
    </source>
</evidence>
<dbReference type="OrthoDB" id="3924760at2759"/>
<evidence type="ECO:0008006" key="4">
    <source>
        <dbReference type="Google" id="ProtNLM"/>
    </source>
</evidence>
<dbReference type="EMBL" id="MU001739">
    <property type="protein sequence ID" value="KAF2801076.1"/>
    <property type="molecule type" value="Genomic_DNA"/>
</dbReference>
<evidence type="ECO:0000313" key="2">
    <source>
        <dbReference type="EMBL" id="KAF2801076.1"/>
    </source>
</evidence>
<protein>
    <recommendedName>
        <fullName evidence="4">Roadblock/LAMTOR2 domain-containing protein</fullName>
    </recommendedName>
</protein>
<organism evidence="2 3">
    <name type="scientific">Melanomma pulvis-pyrius CBS 109.77</name>
    <dbReference type="NCBI Taxonomy" id="1314802"/>
    <lineage>
        <taxon>Eukaryota</taxon>
        <taxon>Fungi</taxon>
        <taxon>Dikarya</taxon>
        <taxon>Ascomycota</taxon>
        <taxon>Pezizomycotina</taxon>
        <taxon>Dothideomycetes</taxon>
        <taxon>Pleosporomycetidae</taxon>
        <taxon>Pleosporales</taxon>
        <taxon>Melanommataceae</taxon>
        <taxon>Melanomma</taxon>
    </lineage>
</organism>
<dbReference type="Proteomes" id="UP000799757">
    <property type="component" value="Unassembled WGS sequence"/>
</dbReference>
<accession>A0A6A6XX04</accession>
<feature type="region of interest" description="Disordered" evidence="1">
    <location>
        <begin position="129"/>
        <end position="177"/>
    </location>
</feature>
<proteinExistence type="predicted"/>
<gene>
    <name evidence="2" type="ORF">K505DRAFT_331170</name>
</gene>
<reference evidence="2" key="1">
    <citation type="journal article" date="2020" name="Stud. Mycol.">
        <title>101 Dothideomycetes genomes: a test case for predicting lifestyles and emergence of pathogens.</title>
        <authorList>
            <person name="Haridas S."/>
            <person name="Albert R."/>
            <person name="Binder M."/>
            <person name="Bloem J."/>
            <person name="Labutti K."/>
            <person name="Salamov A."/>
            <person name="Andreopoulos B."/>
            <person name="Baker S."/>
            <person name="Barry K."/>
            <person name="Bills G."/>
            <person name="Bluhm B."/>
            <person name="Cannon C."/>
            <person name="Castanera R."/>
            <person name="Culley D."/>
            <person name="Daum C."/>
            <person name="Ezra D."/>
            <person name="Gonzalez J."/>
            <person name="Henrissat B."/>
            <person name="Kuo A."/>
            <person name="Liang C."/>
            <person name="Lipzen A."/>
            <person name="Lutzoni F."/>
            <person name="Magnuson J."/>
            <person name="Mondo S."/>
            <person name="Nolan M."/>
            <person name="Ohm R."/>
            <person name="Pangilinan J."/>
            <person name="Park H.-J."/>
            <person name="Ramirez L."/>
            <person name="Alfaro M."/>
            <person name="Sun H."/>
            <person name="Tritt A."/>
            <person name="Yoshinaga Y."/>
            <person name="Zwiers L.-H."/>
            <person name="Turgeon B."/>
            <person name="Goodwin S."/>
            <person name="Spatafora J."/>
            <person name="Crous P."/>
            <person name="Grigoriev I."/>
        </authorList>
    </citation>
    <scope>NUCLEOTIDE SEQUENCE</scope>
    <source>
        <strain evidence="2">CBS 109.77</strain>
    </source>
</reference>